<gene>
    <name evidence="2" type="ORF">AWH69_05110</name>
</gene>
<evidence type="ECO:0000256" key="1">
    <source>
        <dbReference type="SAM" id="MobiDB-lite"/>
    </source>
</evidence>
<dbReference type="AlphaFoldDB" id="A0A176QCQ6"/>
<sequence>MRISLEAHRDSDELVIWPQEMGDAGWWQDPENPEVRVITISDPTSIWVTTVDALALEIPPAQSAGRCPTVVHADTGETIRQLTLDYQPQNSTKPPNPEVREFHMS</sequence>
<protein>
    <submittedName>
        <fullName evidence="2">Uncharacterized protein</fullName>
    </submittedName>
</protein>
<comment type="caution">
    <text evidence="2">The sequence shown here is derived from an EMBL/GenBank/DDBJ whole genome shotgun (WGS) entry which is preliminary data.</text>
</comment>
<organism evidence="2 3">
    <name type="scientific">Janibacter melonis</name>
    <dbReference type="NCBI Taxonomy" id="262209"/>
    <lineage>
        <taxon>Bacteria</taxon>
        <taxon>Bacillati</taxon>
        <taxon>Actinomycetota</taxon>
        <taxon>Actinomycetes</taxon>
        <taxon>Micrococcales</taxon>
        <taxon>Intrasporangiaceae</taxon>
        <taxon>Janibacter</taxon>
    </lineage>
</organism>
<feature type="region of interest" description="Disordered" evidence="1">
    <location>
        <begin position="85"/>
        <end position="105"/>
    </location>
</feature>
<proteinExistence type="predicted"/>
<dbReference type="RefSeq" id="WP_068272757.1">
    <property type="nucleotide sequence ID" value="NZ_LQZG01000002.1"/>
</dbReference>
<evidence type="ECO:0000313" key="2">
    <source>
        <dbReference type="EMBL" id="OAB87464.1"/>
    </source>
</evidence>
<accession>A0A176QCQ6</accession>
<keyword evidence="3" id="KW-1185">Reference proteome</keyword>
<reference evidence="2 3" key="1">
    <citation type="submission" date="2016-01" db="EMBL/GenBank/DDBJ databases">
        <title>Janibacter melonis strain CD11_4 genome sequencing and assembly.</title>
        <authorList>
            <person name="Nair G.R."/>
            <person name="Kaur G."/>
            <person name="Chander A.M."/>
            <person name="Mayilraj S."/>
        </authorList>
    </citation>
    <scope>NUCLEOTIDE SEQUENCE [LARGE SCALE GENOMIC DNA]</scope>
    <source>
        <strain evidence="2 3">CD11-4</strain>
    </source>
</reference>
<evidence type="ECO:0000313" key="3">
    <source>
        <dbReference type="Proteomes" id="UP000076976"/>
    </source>
</evidence>
<dbReference type="Proteomes" id="UP000076976">
    <property type="component" value="Unassembled WGS sequence"/>
</dbReference>
<dbReference type="EMBL" id="LQZG01000002">
    <property type="protein sequence ID" value="OAB87464.1"/>
    <property type="molecule type" value="Genomic_DNA"/>
</dbReference>
<name>A0A176QCQ6_9MICO</name>